<evidence type="ECO:0000313" key="2">
    <source>
        <dbReference type="Proteomes" id="UP001596161"/>
    </source>
</evidence>
<sequence>MMKNISILSLILASFGMLTVACEKAEFEKTGAVISSTATGARSPNLLYEEDMEGSSIFSTAHAIENCGTTWTLSTVTNPAYQGAKAARFEIRKGQPLVSKGIRSEVTIIKGTEYPNFPRDIWYSFAVFFPSVGFEYDDTRDCINQWYEDGSDETTIRAQQDKLFLEVTPPLKSSTLMKYDLFGTTSNANSINGFNNIPKDKWHQFVFHFIHSKNSDGLIEVWRDSVKIHTIPGRNIHLQLPKWKIGIYKSSFQDKSSIHTSRVVYYDNVRVGNSNASFTEMIGDTTNINPPPPPPTNAGVVSYTLVNASTNQDIKTLTDGEIINRNALGVSKFNIRANTATGSGPVVKFIMSGAVAKTVITDVAPYALFGYKNGRYSVWTAPAGNYRLEANAYLGTKNSLGAATGTPYVINFTIQ</sequence>
<organism evidence="1 2">
    <name type="scientific">Adhaeribacter terreus</name>
    <dbReference type="NCBI Taxonomy" id="529703"/>
    <lineage>
        <taxon>Bacteria</taxon>
        <taxon>Pseudomonadati</taxon>
        <taxon>Bacteroidota</taxon>
        <taxon>Cytophagia</taxon>
        <taxon>Cytophagales</taxon>
        <taxon>Hymenobacteraceae</taxon>
        <taxon>Adhaeribacter</taxon>
    </lineage>
</organism>
<name>A0ABW0ED89_9BACT</name>
<dbReference type="GO" id="GO:0016829">
    <property type="term" value="F:lyase activity"/>
    <property type="evidence" value="ECO:0007669"/>
    <property type="project" value="UniProtKB-KW"/>
</dbReference>
<dbReference type="RefSeq" id="WP_378017517.1">
    <property type="nucleotide sequence ID" value="NZ_JBHSKT010000006.1"/>
</dbReference>
<dbReference type="Proteomes" id="UP001596161">
    <property type="component" value="Unassembled WGS sequence"/>
</dbReference>
<evidence type="ECO:0000313" key="1">
    <source>
        <dbReference type="EMBL" id="MFC5271150.1"/>
    </source>
</evidence>
<dbReference type="EMBL" id="JBHSKT010000006">
    <property type="protein sequence ID" value="MFC5271150.1"/>
    <property type="molecule type" value="Genomic_DNA"/>
</dbReference>
<keyword evidence="2" id="KW-1185">Reference proteome</keyword>
<gene>
    <name evidence="1" type="ORF">ACFPIB_11050</name>
</gene>
<comment type="caution">
    <text evidence="1">The sequence shown here is derived from an EMBL/GenBank/DDBJ whole genome shotgun (WGS) entry which is preliminary data.</text>
</comment>
<accession>A0ABW0ED89</accession>
<proteinExistence type="predicted"/>
<dbReference type="Pfam" id="PF14099">
    <property type="entry name" value="Polysacc_lyase"/>
    <property type="match status" value="1"/>
</dbReference>
<dbReference type="Gene3D" id="2.60.120.200">
    <property type="match status" value="1"/>
</dbReference>
<protein>
    <submittedName>
        <fullName evidence="1">Polysaccharide lyase</fullName>
    </submittedName>
</protein>
<dbReference type="PROSITE" id="PS51257">
    <property type="entry name" value="PROKAR_LIPOPROTEIN"/>
    <property type="match status" value="1"/>
</dbReference>
<dbReference type="InterPro" id="IPR025975">
    <property type="entry name" value="Polysacc_lyase"/>
</dbReference>
<keyword evidence="1" id="KW-0456">Lyase</keyword>
<reference evidence="2" key="1">
    <citation type="journal article" date="2019" name="Int. J. Syst. Evol. Microbiol.">
        <title>The Global Catalogue of Microorganisms (GCM) 10K type strain sequencing project: providing services to taxonomists for standard genome sequencing and annotation.</title>
        <authorList>
            <consortium name="The Broad Institute Genomics Platform"/>
            <consortium name="The Broad Institute Genome Sequencing Center for Infectious Disease"/>
            <person name="Wu L."/>
            <person name="Ma J."/>
        </authorList>
    </citation>
    <scope>NUCLEOTIDE SEQUENCE [LARGE SCALE GENOMIC DNA]</scope>
    <source>
        <strain evidence="2">KACC 12602</strain>
    </source>
</reference>